<dbReference type="EMBL" id="RWJN01000704">
    <property type="protein sequence ID" value="TCD59912.1"/>
    <property type="molecule type" value="Genomic_DNA"/>
</dbReference>
<dbReference type="Proteomes" id="UP000292702">
    <property type="component" value="Unassembled WGS sequence"/>
</dbReference>
<dbReference type="AlphaFoldDB" id="A0A4R0QZY2"/>
<organism evidence="2 3">
    <name type="scientific">Steccherinum ochraceum</name>
    <dbReference type="NCBI Taxonomy" id="92696"/>
    <lineage>
        <taxon>Eukaryota</taxon>
        <taxon>Fungi</taxon>
        <taxon>Dikarya</taxon>
        <taxon>Basidiomycota</taxon>
        <taxon>Agaricomycotina</taxon>
        <taxon>Agaricomycetes</taxon>
        <taxon>Polyporales</taxon>
        <taxon>Steccherinaceae</taxon>
        <taxon>Steccherinum</taxon>
    </lineage>
</organism>
<reference evidence="2 3" key="1">
    <citation type="submission" date="2018-11" db="EMBL/GenBank/DDBJ databases">
        <title>Genome assembly of Steccherinum ochraceum LE-BIN_3174, the white-rot fungus of the Steccherinaceae family (The Residual Polyporoid clade, Polyporales, Basidiomycota).</title>
        <authorList>
            <person name="Fedorova T.V."/>
            <person name="Glazunova O.A."/>
            <person name="Landesman E.O."/>
            <person name="Moiseenko K.V."/>
            <person name="Psurtseva N.V."/>
            <person name="Savinova O.S."/>
            <person name="Shakhova N.V."/>
            <person name="Tyazhelova T.V."/>
            <person name="Vasina D.V."/>
        </authorList>
    </citation>
    <scope>NUCLEOTIDE SEQUENCE [LARGE SCALE GENOMIC DNA]</scope>
    <source>
        <strain evidence="2 3">LE-BIN_3174</strain>
    </source>
</reference>
<dbReference type="STRING" id="92696.A0A4R0QZY2"/>
<evidence type="ECO:0000313" key="2">
    <source>
        <dbReference type="EMBL" id="TCD59912.1"/>
    </source>
</evidence>
<comment type="caution">
    <text evidence="2">The sequence shown here is derived from an EMBL/GenBank/DDBJ whole genome shotgun (WGS) entry which is preliminary data.</text>
</comment>
<gene>
    <name evidence="2" type="ORF">EIP91_011195</name>
</gene>
<feature type="compositionally biased region" description="Acidic residues" evidence="1">
    <location>
        <begin position="306"/>
        <end position="332"/>
    </location>
</feature>
<proteinExistence type="predicted"/>
<evidence type="ECO:0000313" key="3">
    <source>
        <dbReference type="Proteomes" id="UP000292702"/>
    </source>
</evidence>
<feature type="region of interest" description="Disordered" evidence="1">
    <location>
        <begin position="294"/>
        <end position="332"/>
    </location>
</feature>
<feature type="compositionally biased region" description="Basic and acidic residues" evidence="1">
    <location>
        <begin position="294"/>
        <end position="304"/>
    </location>
</feature>
<accession>A0A4R0QZY2</accession>
<sequence length="332" mass="37540">MDIIRRRTTLNRQITKFREVQALYIPSAAQIVANKLAADASGTSRLAESTPLVFPSSLPPKNLASCAEGIVCAEERLREGQCNDALNSMRMKLFIKSRLVTYKKDNGANTRAQALLKTNQAKINRAACKYRNAYSALLSLRGPGTWQTTLCELKDDDIRPLAEDDKDTARKKKKWKGPAEGRRLLSWIWYSGNNSDSASIADELDSAKDDAVRIEWLKARARKKWWAEELQLLEEEHRGIGVFLQYKATWWEGLAKQRPDASEPLQEGLAAYAKRQAFIQRGLANKFDKLWEDRHKAPRERAPCEDLGDDGGGDQSDDEAPVVDDDEEEELF</sequence>
<evidence type="ECO:0000256" key="1">
    <source>
        <dbReference type="SAM" id="MobiDB-lite"/>
    </source>
</evidence>
<name>A0A4R0QZY2_9APHY</name>
<protein>
    <submittedName>
        <fullName evidence="2">Uncharacterized protein</fullName>
    </submittedName>
</protein>
<dbReference type="OrthoDB" id="2804157at2759"/>
<keyword evidence="3" id="KW-1185">Reference proteome</keyword>